<gene>
    <name evidence="1" type="ORF">AB1Y20_002818</name>
</gene>
<comment type="caution">
    <text evidence="1">The sequence shown here is derived from an EMBL/GenBank/DDBJ whole genome shotgun (WGS) entry which is preliminary data.</text>
</comment>
<reference evidence="1 2" key="1">
    <citation type="journal article" date="2024" name="Science">
        <title>Giant polyketide synthase enzymes in the biosynthesis of giant marine polyether toxins.</title>
        <authorList>
            <person name="Fallon T.R."/>
            <person name="Shende V.V."/>
            <person name="Wierzbicki I.H."/>
            <person name="Pendleton A.L."/>
            <person name="Watervoot N.F."/>
            <person name="Auber R.P."/>
            <person name="Gonzalez D.J."/>
            <person name="Wisecaver J.H."/>
            <person name="Moore B.S."/>
        </authorList>
    </citation>
    <scope>NUCLEOTIDE SEQUENCE [LARGE SCALE GENOMIC DNA]</scope>
    <source>
        <strain evidence="1 2">12B1</strain>
    </source>
</reference>
<organism evidence="1 2">
    <name type="scientific">Prymnesium parvum</name>
    <name type="common">Toxic golden alga</name>
    <dbReference type="NCBI Taxonomy" id="97485"/>
    <lineage>
        <taxon>Eukaryota</taxon>
        <taxon>Haptista</taxon>
        <taxon>Haptophyta</taxon>
        <taxon>Prymnesiophyceae</taxon>
        <taxon>Prymnesiales</taxon>
        <taxon>Prymnesiaceae</taxon>
        <taxon>Prymnesium</taxon>
    </lineage>
</organism>
<evidence type="ECO:0000313" key="2">
    <source>
        <dbReference type="Proteomes" id="UP001515480"/>
    </source>
</evidence>
<accession>A0AB34JCW2</accession>
<keyword evidence="2" id="KW-1185">Reference proteome</keyword>
<sequence>MWRYMLGSERVPRRTPAAKLGRGEVAMLSFEKRYEAGPESKLGKAFEAAQQSGEKEDSEVHLNVQTTNIEGMDVVLGTAACSLAEIVQQNKDHDGVLEVLSSNGVLIGSLECRVAALSAFGK</sequence>
<proteinExistence type="predicted"/>
<dbReference type="AlphaFoldDB" id="A0AB34JCW2"/>
<evidence type="ECO:0000313" key="1">
    <source>
        <dbReference type="EMBL" id="KAL1518529.1"/>
    </source>
</evidence>
<dbReference type="Proteomes" id="UP001515480">
    <property type="component" value="Unassembled WGS sequence"/>
</dbReference>
<protein>
    <submittedName>
        <fullName evidence="1">Uncharacterized protein</fullName>
    </submittedName>
</protein>
<dbReference type="InterPro" id="IPR035892">
    <property type="entry name" value="C2_domain_sf"/>
</dbReference>
<dbReference type="EMBL" id="JBGBPQ010000010">
    <property type="protein sequence ID" value="KAL1518529.1"/>
    <property type="molecule type" value="Genomic_DNA"/>
</dbReference>
<name>A0AB34JCW2_PRYPA</name>
<dbReference type="Gene3D" id="2.60.40.150">
    <property type="entry name" value="C2 domain"/>
    <property type="match status" value="1"/>
</dbReference>